<evidence type="ECO:0000313" key="3">
    <source>
        <dbReference type="Proteomes" id="UP000078582"/>
    </source>
</evidence>
<dbReference type="Gene3D" id="1.10.287.1080">
    <property type="entry name" value="MazG-like"/>
    <property type="match status" value="1"/>
</dbReference>
<dbReference type="InterPro" id="IPR047046">
    <property type="entry name" value="YpjD/YvdC"/>
</dbReference>
<reference evidence="2 3" key="1">
    <citation type="submission" date="2016-03" db="EMBL/GenBank/DDBJ databases">
        <title>Pediococcus and Lactobacillus from brewery environment - whole genome sequencing and assembly.</title>
        <authorList>
            <person name="Behr J."/>
            <person name="Geissler A.J."/>
            <person name="Vogel R.F."/>
        </authorList>
    </citation>
    <scope>NUCLEOTIDE SEQUENCE [LARGE SCALE GENOMIC DNA]</scope>
    <source>
        <strain evidence="2 3">TMW 1.1989</strain>
    </source>
</reference>
<dbReference type="GeneID" id="42981811"/>
<dbReference type="InterPro" id="IPR004518">
    <property type="entry name" value="MazG-like_dom"/>
</dbReference>
<dbReference type="STRING" id="375175.AYR53_06045"/>
<dbReference type="SUPFAM" id="SSF101386">
    <property type="entry name" value="all-alpha NTP pyrophosphatases"/>
    <property type="match status" value="1"/>
</dbReference>
<keyword evidence="3" id="KW-1185">Reference proteome</keyword>
<dbReference type="Pfam" id="PF03819">
    <property type="entry name" value="MazG"/>
    <property type="match status" value="1"/>
</dbReference>
<dbReference type="AlphaFoldDB" id="A0A192H273"/>
<evidence type="ECO:0000313" key="2">
    <source>
        <dbReference type="EMBL" id="ANK62378.1"/>
    </source>
</evidence>
<feature type="domain" description="NTP pyrophosphohydrolase MazG-like" evidence="1">
    <location>
        <begin position="29"/>
        <end position="102"/>
    </location>
</feature>
<sequence length="106" mass="12349">MTLQEHQQWLVTFYKQRNWYQYSPFIRLNFLTEEVGELSRAIRALEIGRDHPGEKPGSDAQKRANLQEELADILDQVLIISAKYDIVPENLLTASETKLGQRFKNS</sequence>
<protein>
    <recommendedName>
        <fullName evidence="1">NTP pyrophosphohydrolase MazG-like domain-containing protein</fullName>
    </recommendedName>
</protein>
<dbReference type="OrthoDB" id="2418132at2"/>
<organism evidence="2 3">
    <name type="scientific">Loigolactobacillus backii</name>
    <dbReference type="NCBI Taxonomy" id="375175"/>
    <lineage>
        <taxon>Bacteria</taxon>
        <taxon>Bacillati</taxon>
        <taxon>Bacillota</taxon>
        <taxon>Bacilli</taxon>
        <taxon>Lactobacillales</taxon>
        <taxon>Lactobacillaceae</taxon>
        <taxon>Loigolactobacillus</taxon>
    </lineage>
</organism>
<dbReference type="PANTHER" id="PTHR42692:SF2">
    <property type="entry name" value="IG HYPOTHETICAL 16995"/>
    <property type="match status" value="1"/>
</dbReference>
<proteinExistence type="predicted"/>
<gene>
    <name evidence="2" type="ORF">AYR53_06045</name>
</gene>
<name>A0A192H273_9LACO</name>
<accession>A0A192H273</accession>
<dbReference type="PANTHER" id="PTHR42692">
    <property type="entry name" value="NUCLEOTIDE PYROPHOSPHOHYDROLASE"/>
    <property type="match status" value="1"/>
</dbReference>
<dbReference type="InterPro" id="IPR011411">
    <property type="entry name" value="MazG-related_YvdC"/>
</dbReference>
<dbReference type="EMBL" id="CP014873">
    <property type="protein sequence ID" value="ANK62378.1"/>
    <property type="molecule type" value="Genomic_DNA"/>
</dbReference>
<dbReference type="CDD" id="cd11523">
    <property type="entry name" value="NTP-PPase"/>
    <property type="match status" value="1"/>
</dbReference>
<dbReference type="RefSeq" id="WP_068281137.1">
    <property type="nucleotide sequence ID" value="NZ_CP014873.1"/>
</dbReference>
<evidence type="ECO:0000259" key="1">
    <source>
        <dbReference type="Pfam" id="PF03819"/>
    </source>
</evidence>
<dbReference type="Proteomes" id="UP000078582">
    <property type="component" value="Chromosome"/>
</dbReference>
<dbReference type="PIRSF" id="PIRSF036521">
    <property type="entry name" value="UCP036521_pph"/>
    <property type="match status" value="1"/>
</dbReference>